<keyword evidence="1" id="KW-0614">Plasmid</keyword>
<sequence length="141" mass="16415">MFKRNKAKRERKEYLSKLRSHFSKMDTGKRLLLIDGRIGIFKGYNGDLYKGETFLFEENGEVQEVLLDMYDSLLVHNPEHKCLLCKGERIMEGLLRSPDGLFPSFRENISSDIGSMQTFNSRKISLHACRDCGYIMHFVEV</sequence>
<dbReference type="RefSeq" id="WP_031417236.1">
    <property type="nucleotide sequence ID" value="NZ_CP064071.1"/>
</dbReference>
<accession>A0A6H0A0D2</accession>
<dbReference type="EMBL" id="MT075580">
    <property type="protein sequence ID" value="QIS31124.1"/>
    <property type="molecule type" value="Genomic_DNA"/>
</dbReference>
<protein>
    <submittedName>
        <fullName evidence="1">Uncharacterized protein</fullName>
    </submittedName>
</protein>
<name>A0A6H0A0D2_LYSSH</name>
<dbReference type="AlphaFoldDB" id="A0A6H0A0D2"/>
<evidence type="ECO:0000313" key="1">
    <source>
        <dbReference type="EMBL" id="QIS31124.1"/>
    </source>
</evidence>
<proteinExistence type="predicted"/>
<reference evidence="1" key="1">
    <citation type="submission" date="2020-02" db="EMBL/GenBank/DDBJ databases">
        <authorList>
            <person name="Hu X."/>
            <person name="Yuan Z."/>
            <person name="Cheng J."/>
            <person name="Geng P."/>
        </authorList>
    </citation>
    <scope>NUCLEOTIDE SEQUENCE</scope>
    <source>
        <strain evidence="1">SSII-1</strain>
        <plasmid evidence="1">pSSII-1</plasmid>
    </source>
</reference>
<geneLocation type="plasmid" evidence="1">
    <name>pSSII-1</name>
</geneLocation>
<organism evidence="1">
    <name type="scientific">Lysinibacillus sphaericus</name>
    <name type="common">Bacillus sphaericus</name>
    <dbReference type="NCBI Taxonomy" id="1421"/>
    <lineage>
        <taxon>Bacteria</taxon>
        <taxon>Bacillati</taxon>
        <taxon>Bacillota</taxon>
        <taxon>Bacilli</taxon>
        <taxon>Bacillales</taxon>
        <taxon>Bacillaceae</taxon>
        <taxon>Lysinibacillus</taxon>
    </lineage>
</organism>